<gene>
    <name evidence="3" type="ORF">NZD86_01260</name>
</gene>
<name>A0ABY6Z2T7_9BACL</name>
<dbReference type="Proteomes" id="UP001164803">
    <property type="component" value="Chromosome"/>
</dbReference>
<keyword evidence="2" id="KW-1133">Transmembrane helix</keyword>
<keyword evidence="4" id="KW-1185">Reference proteome</keyword>
<evidence type="ECO:0000313" key="3">
    <source>
        <dbReference type="EMBL" id="WAH37208.1"/>
    </source>
</evidence>
<dbReference type="RefSeq" id="WP_268044662.1">
    <property type="nucleotide sequence ID" value="NZ_CP104064.1"/>
</dbReference>
<dbReference type="Gene3D" id="3.30.1490.480">
    <property type="entry name" value="Endolytic murein transglycosylase"/>
    <property type="match status" value="1"/>
</dbReference>
<sequence length="285" mass="31117">MKEPFIKSNPLIRSVLHKSFEQAMKDLGLPEIPQDMFMNEIKPYLRVAGSLFDDSQDTLNKLWRAIMRGEIIVTESEGETFLLYVRGRIGQKVIDIRFSCRLHTWHIDAVVSMHYQTIRSFPWIYRVAFAVSIVIAGVIGYAIHPSGASVLAASGGSTVNSSASAEAKTSVTGNATAGATTPPADSNGTVNGTANTTQPTPATNTAKTDASKQKTLTFTLKPGMSVHDVSMFLHAHNLIHEDAVKFDMVLKHAGIDRDIRPGKYTFKTGMTQNQILGVLKAKPSK</sequence>
<evidence type="ECO:0000256" key="1">
    <source>
        <dbReference type="SAM" id="MobiDB-lite"/>
    </source>
</evidence>
<feature type="compositionally biased region" description="Low complexity" evidence="1">
    <location>
        <begin position="172"/>
        <end position="184"/>
    </location>
</feature>
<protein>
    <submittedName>
        <fullName evidence="3">Endolytic transglycosylase MltG</fullName>
    </submittedName>
</protein>
<feature type="transmembrane region" description="Helical" evidence="2">
    <location>
        <begin position="123"/>
        <end position="143"/>
    </location>
</feature>
<proteinExistence type="predicted"/>
<evidence type="ECO:0000313" key="4">
    <source>
        <dbReference type="Proteomes" id="UP001164803"/>
    </source>
</evidence>
<reference evidence="3" key="1">
    <citation type="submission" date="2022-08" db="EMBL/GenBank/DDBJ databases">
        <title>Alicyclobacillus dauci DSM2870, complete genome.</title>
        <authorList>
            <person name="Wang Q."/>
            <person name="Cai R."/>
            <person name="Wang Z."/>
        </authorList>
    </citation>
    <scope>NUCLEOTIDE SEQUENCE</scope>
    <source>
        <strain evidence="3">DSM 28700</strain>
    </source>
</reference>
<keyword evidence="2" id="KW-0812">Transmembrane</keyword>
<feature type="region of interest" description="Disordered" evidence="1">
    <location>
        <begin position="170"/>
        <end position="211"/>
    </location>
</feature>
<evidence type="ECO:0000256" key="2">
    <source>
        <dbReference type="SAM" id="Phobius"/>
    </source>
</evidence>
<dbReference type="EMBL" id="CP104064">
    <property type="protein sequence ID" value="WAH37208.1"/>
    <property type="molecule type" value="Genomic_DNA"/>
</dbReference>
<keyword evidence="2" id="KW-0472">Membrane</keyword>
<accession>A0ABY6Z2T7</accession>
<feature type="compositionally biased region" description="Low complexity" evidence="1">
    <location>
        <begin position="193"/>
        <end position="208"/>
    </location>
</feature>
<organism evidence="3 4">
    <name type="scientific">Alicyclobacillus dauci</name>
    <dbReference type="NCBI Taxonomy" id="1475485"/>
    <lineage>
        <taxon>Bacteria</taxon>
        <taxon>Bacillati</taxon>
        <taxon>Bacillota</taxon>
        <taxon>Bacilli</taxon>
        <taxon>Bacillales</taxon>
        <taxon>Alicyclobacillaceae</taxon>
        <taxon>Alicyclobacillus</taxon>
    </lineage>
</organism>